<dbReference type="SUPFAM" id="SSF103481">
    <property type="entry name" value="Multidrug resistance efflux transporter EmrE"/>
    <property type="match status" value="2"/>
</dbReference>
<feature type="transmembrane region" description="Helical" evidence="6">
    <location>
        <begin position="192"/>
        <end position="209"/>
    </location>
</feature>
<dbReference type="EMBL" id="ARPM03000048">
    <property type="protein sequence ID" value="ETZ05432.1"/>
    <property type="molecule type" value="Genomic_DNA"/>
</dbReference>
<keyword evidence="5 6" id="KW-0472">Membrane</keyword>
<evidence type="ECO:0000256" key="4">
    <source>
        <dbReference type="ARBA" id="ARBA00022989"/>
    </source>
</evidence>
<feature type="transmembrane region" description="Helical" evidence="6">
    <location>
        <begin position="166"/>
        <end position="186"/>
    </location>
</feature>
<evidence type="ECO:0000313" key="9">
    <source>
        <dbReference type="Proteomes" id="UP000026922"/>
    </source>
</evidence>
<dbReference type="GO" id="GO:0016020">
    <property type="term" value="C:membrane"/>
    <property type="evidence" value="ECO:0007669"/>
    <property type="project" value="UniProtKB-SubCell"/>
</dbReference>
<feature type="domain" description="EamA" evidence="7">
    <location>
        <begin position="49"/>
        <end position="181"/>
    </location>
</feature>
<dbReference type="Proteomes" id="UP000026922">
    <property type="component" value="Unassembled WGS sequence"/>
</dbReference>
<keyword evidence="9" id="KW-1185">Reference proteome</keyword>
<protein>
    <submittedName>
        <fullName evidence="8">S-adenosylmethionine uptake transporter</fullName>
    </submittedName>
</protein>
<feature type="transmembrane region" description="Helical" evidence="6">
    <location>
        <begin position="40"/>
        <end position="63"/>
    </location>
</feature>
<dbReference type="Gene3D" id="1.10.3730.20">
    <property type="match status" value="1"/>
</dbReference>
<dbReference type="AlphaFoldDB" id="A0A061JIF2"/>
<feature type="transmembrane region" description="Helical" evidence="6">
    <location>
        <begin position="112"/>
        <end position="133"/>
    </location>
</feature>
<feature type="domain" description="EamA" evidence="7">
    <location>
        <begin position="192"/>
        <end position="321"/>
    </location>
</feature>
<keyword evidence="4 6" id="KW-1133">Transmembrane helix</keyword>
<evidence type="ECO:0000256" key="1">
    <source>
        <dbReference type="ARBA" id="ARBA00004141"/>
    </source>
</evidence>
<evidence type="ECO:0000256" key="6">
    <source>
        <dbReference type="SAM" id="Phobius"/>
    </source>
</evidence>
<feature type="transmembrane region" description="Helical" evidence="6">
    <location>
        <begin position="252"/>
        <end position="271"/>
    </location>
</feature>
<proteinExistence type="inferred from homology"/>
<evidence type="ECO:0000313" key="8">
    <source>
        <dbReference type="EMBL" id="ETZ05432.1"/>
    </source>
</evidence>
<name>A0A061JIF2_9PROT</name>
<evidence type="ECO:0000256" key="2">
    <source>
        <dbReference type="ARBA" id="ARBA00009853"/>
    </source>
</evidence>
<evidence type="ECO:0000256" key="3">
    <source>
        <dbReference type="ARBA" id="ARBA00022692"/>
    </source>
</evidence>
<feature type="transmembrane region" description="Helical" evidence="6">
    <location>
        <begin position="305"/>
        <end position="323"/>
    </location>
</feature>
<feature type="transmembrane region" description="Helical" evidence="6">
    <location>
        <begin position="83"/>
        <end position="100"/>
    </location>
</feature>
<dbReference type="Pfam" id="PF00892">
    <property type="entry name" value="EamA"/>
    <property type="match status" value="2"/>
</dbReference>
<dbReference type="InterPro" id="IPR037185">
    <property type="entry name" value="EmrE-like"/>
</dbReference>
<accession>A0A061JIF2</accession>
<evidence type="ECO:0000259" key="7">
    <source>
        <dbReference type="Pfam" id="PF00892"/>
    </source>
</evidence>
<dbReference type="InterPro" id="IPR000620">
    <property type="entry name" value="EamA_dom"/>
</dbReference>
<keyword evidence="3 6" id="KW-0812">Transmembrane</keyword>
<feature type="transmembrane region" description="Helical" evidence="6">
    <location>
        <begin position="139"/>
        <end position="159"/>
    </location>
</feature>
<evidence type="ECO:0000256" key="5">
    <source>
        <dbReference type="ARBA" id="ARBA00023136"/>
    </source>
</evidence>
<comment type="similarity">
    <text evidence="2">Belongs to the drug/metabolite transporter (DMT) superfamily. 10 TMS drug/metabolite exporter (DME) (TC 2.A.7.3) family.</text>
</comment>
<gene>
    <name evidence="8" type="ORF">K737_300113</name>
</gene>
<sequence length="332" mass="37529">MLEFKNVSGRSSGVEHNLAKVRVESSNLFARSYFKISSIYIMKIHSFFKGMFWMLGMCLTSSVNDVIVKYSGLSGSHLKDINILFFRFFFATLSLIPLFIKHFQLSAFKKNYVHAVRGGLFALAMLPWCYSLIQLPIPLVISVGYLTPIFVTILASLILKESFSIARWVSVFLGFFGVAVSVNFSFTGANASIFVALLATFIFAVLDIVNKKLLTQKESFISTMFMPTMWSCIWLLPLVILNWKTPSLSEFFMLFILGIGSNIMFFCLLKALDSYEMSALQPFKYSETIFSCIASFLCFNQLPSINVLFGLGFIIPATLYLTFHESRAIKKS</sequence>
<comment type="caution">
    <text evidence="8">The sequence shown here is derived from an EMBL/GenBank/DDBJ whole genome shotgun (WGS) entry which is preliminary data.</text>
</comment>
<reference evidence="8 9" key="1">
    <citation type="journal article" date="2013" name="Genome Announc.">
        <title>Draft Genome Sequence of Holospora undulata Strain HU1, a Micronucleus-Specific Symbiont of the Ciliate Paramecium caudatum.</title>
        <authorList>
            <person name="Dohra H."/>
            <person name="Suzuki H."/>
            <person name="Suzuki T."/>
            <person name="Tanaka K."/>
            <person name="Fujishima M."/>
        </authorList>
    </citation>
    <scope>NUCLEOTIDE SEQUENCE [LARGE SCALE GENOMIC DNA]</scope>
    <source>
        <strain evidence="8 9">HU1</strain>
    </source>
</reference>
<comment type="subcellular location">
    <subcellularLocation>
        <location evidence="1">Membrane</location>
        <topology evidence="1">Multi-pass membrane protein</topology>
    </subcellularLocation>
</comment>
<dbReference type="PANTHER" id="PTHR22911:SF6">
    <property type="entry name" value="SOLUTE CARRIER FAMILY 35 MEMBER G1"/>
    <property type="match status" value="1"/>
</dbReference>
<organism evidence="8 9">
    <name type="scientific">Holospora undulata HU1</name>
    <dbReference type="NCBI Taxonomy" id="1321371"/>
    <lineage>
        <taxon>Bacteria</taxon>
        <taxon>Pseudomonadati</taxon>
        <taxon>Pseudomonadota</taxon>
        <taxon>Alphaproteobacteria</taxon>
        <taxon>Holosporales</taxon>
        <taxon>Holosporaceae</taxon>
        <taxon>Holospora</taxon>
    </lineage>
</organism>
<feature type="transmembrane region" description="Helical" evidence="6">
    <location>
        <begin position="221"/>
        <end position="240"/>
    </location>
</feature>
<dbReference type="PANTHER" id="PTHR22911">
    <property type="entry name" value="ACYL-MALONYL CONDENSING ENZYME-RELATED"/>
    <property type="match status" value="1"/>
</dbReference>